<feature type="domain" description="AAA+ ATPase" evidence="14">
    <location>
        <begin position="228"/>
        <end position="374"/>
    </location>
</feature>
<dbReference type="PROSITE" id="PS00674">
    <property type="entry name" value="AAA"/>
    <property type="match status" value="1"/>
</dbReference>
<dbReference type="PANTHER" id="PTHR23070">
    <property type="entry name" value="BCS1 AAA-TYPE ATPASE"/>
    <property type="match status" value="1"/>
</dbReference>
<evidence type="ECO:0000313" key="18">
    <source>
        <dbReference type="Proteomes" id="UP000268535"/>
    </source>
</evidence>
<evidence type="ECO:0000256" key="4">
    <source>
        <dbReference type="ARBA" id="ARBA00022741"/>
    </source>
</evidence>
<dbReference type="Gene3D" id="3.40.50.300">
    <property type="entry name" value="P-loop containing nucleotide triphosphate hydrolases"/>
    <property type="match status" value="1"/>
</dbReference>
<dbReference type="InterPro" id="IPR050747">
    <property type="entry name" value="Mitochondrial_chaperone_BCS1"/>
</dbReference>
<dbReference type="InterPro" id="IPR003959">
    <property type="entry name" value="ATPase_AAA_core"/>
</dbReference>
<comment type="subcellular location">
    <subcellularLocation>
        <location evidence="1">Mitochondrion inner membrane</location>
        <topology evidence="1">Single-pass membrane protein</topology>
    </subcellularLocation>
</comment>
<dbReference type="Proteomes" id="UP000274922">
    <property type="component" value="Unassembled WGS sequence"/>
</dbReference>
<name>A0A4V1IUS6_9FUNG</name>
<keyword evidence="6" id="KW-0378">Hydrolase</keyword>
<dbReference type="InterPro" id="IPR057495">
    <property type="entry name" value="AAA_lid_BCS1"/>
</dbReference>
<keyword evidence="13" id="KW-0732">Signal</keyword>
<evidence type="ECO:0008006" key="20">
    <source>
        <dbReference type="Google" id="ProtNLM"/>
    </source>
</evidence>
<evidence type="ECO:0000256" key="10">
    <source>
        <dbReference type="ARBA" id="ARBA00023136"/>
    </source>
</evidence>
<reference evidence="17" key="2">
    <citation type="submission" date="2018-04" db="EMBL/GenBank/DDBJ databases">
        <title>Leveraging single-cell genomics to expand the Fungal Tree of Life.</title>
        <authorList>
            <consortium name="DOE Joint Genome Institute"/>
            <person name="Ahrendt S.R."/>
            <person name="Quandt C.A."/>
            <person name="Ciobanu D."/>
            <person name="Clum A."/>
            <person name="Salamov A."/>
            <person name="Andreopoulos B."/>
            <person name="Cheng J.-F."/>
            <person name="Woyke T."/>
            <person name="Pelin A."/>
            <person name="Henrissat B."/>
            <person name="Benny G.L."/>
            <person name="Smith M.E."/>
            <person name="James T.Y."/>
            <person name="Grigoriev I.V."/>
        </authorList>
    </citation>
    <scope>NUCLEOTIDE SEQUENCE</scope>
    <source>
        <strain evidence="17">ATCC 52028</strain>
    </source>
</reference>
<dbReference type="EMBL" id="ML014167">
    <property type="protein sequence ID" value="RKP01589.1"/>
    <property type="molecule type" value="Genomic_DNA"/>
</dbReference>
<dbReference type="Pfam" id="PF08740">
    <property type="entry name" value="BCS1_N"/>
    <property type="match status" value="1"/>
</dbReference>
<keyword evidence="19" id="KW-1185">Reference proteome</keyword>
<evidence type="ECO:0000256" key="9">
    <source>
        <dbReference type="ARBA" id="ARBA00023128"/>
    </source>
</evidence>
<sequence length="416" mass="44432">SQNPYFSAGSGLLVLTAGLAVLRQAAVAAATVARRRAFVTIEIPGRDPAYPWVLRWLARHGHLGSRGHQLSLVTTVQRSGAGAGGLTPPFVPGPGRHYLRYDGAWLLVERTRERAAVTMAGAAGDGAGAGVLGRSGPVETVTLTGLSHHRGHIARLVQAARAEALEQLDDALVVYTSRGVNWEPFGPPRRRRPLGSVVLRQGQAERLVGDVQAFLASRAWYDDRGIPYRRGYLLHGPPGTGKTSFIQSLAGHLGLHVCILNLAERGMTDDRLAYLLAHVPPASVVVLEDVDAAFGTREDHPDGIAAAGSRGGSLMARHGAMPTVTFSGLLNALDGIVSGTDRLLFMTTNHVDRLDPALVRPGRIDVTECLGPVDAFQAARMFHRFYPDAPDDAVERFAAIVVPDRLSPAALQGHFV</sequence>
<evidence type="ECO:0000313" key="16">
    <source>
        <dbReference type="EMBL" id="RKO98036.1"/>
    </source>
</evidence>
<dbReference type="SMART" id="SM00382">
    <property type="entry name" value="AAA"/>
    <property type="match status" value="1"/>
</dbReference>
<dbReference type="SMART" id="SM01024">
    <property type="entry name" value="BCS1_N"/>
    <property type="match status" value="1"/>
</dbReference>
<evidence type="ECO:0000256" key="5">
    <source>
        <dbReference type="ARBA" id="ARBA00022792"/>
    </source>
</evidence>
<gene>
    <name evidence="16" type="ORF">CAUPRSCDRAFT_2247</name>
    <name evidence="17" type="ORF">CXG81DRAFT_6660</name>
</gene>
<dbReference type="EMBL" id="ML009124">
    <property type="protein sequence ID" value="RKO98036.1"/>
    <property type="molecule type" value="Genomic_DNA"/>
</dbReference>
<evidence type="ECO:0000256" key="7">
    <source>
        <dbReference type="ARBA" id="ARBA00022840"/>
    </source>
</evidence>
<evidence type="ECO:0000256" key="12">
    <source>
        <dbReference type="RuleBase" id="RU003651"/>
    </source>
</evidence>
<dbReference type="Proteomes" id="UP000268535">
    <property type="component" value="Unassembled WGS sequence"/>
</dbReference>
<dbReference type="InterPro" id="IPR027417">
    <property type="entry name" value="P-loop_NTPase"/>
</dbReference>
<dbReference type="InterPro" id="IPR003593">
    <property type="entry name" value="AAA+_ATPase"/>
</dbReference>
<evidence type="ECO:0000256" key="8">
    <source>
        <dbReference type="ARBA" id="ARBA00022989"/>
    </source>
</evidence>
<feature type="chain" id="PRO_5036125108" description="Mitochondrial chaperone BCS1" evidence="13">
    <location>
        <begin position="30"/>
        <end position="416"/>
    </location>
</feature>
<dbReference type="GO" id="GO:0016887">
    <property type="term" value="F:ATP hydrolysis activity"/>
    <property type="evidence" value="ECO:0007669"/>
    <property type="project" value="InterPro"/>
</dbReference>
<organism evidence="17 19">
    <name type="scientific">Caulochytrium protostelioides</name>
    <dbReference type="NCBI Taxonomy" id="1555241"/>
    <lineage>
        <taxon>Eukaryota</taxon>
        <taxon>Fungi</taxon>
        <taxon>Fungi incertae sedis</taxon>
        <taxon>Chytridiomycota</taxon>
        <taxon>Chytridiomycota incertae sedis</taxon>
        <taxon>Chytridiomycetes</taxon>
        <taxon>Caulochytriales</taxon>
        <taxon>Caulochytriaceae</taxon>
        <taxon>Caulochytrium</taxon>
    </lineage>
</organism>
<evidence type="ECO:0000256" key="11">
    <source>
        <dbReference type="ARBA" id="ARBA00048778"/>
    </source>
</evidence>
<dbReference type="GO" id="GO:0005743">
    <property type="term" value="C:mitochondrial inner membrane"/>
    <property type="evidence" value="ECO:0007669"/>
    <property type="project" value="UniProtKB-SubCell"/>
</dbReference>
<keyword evidence="7 12" id="KW-0067">ATP-binding</keyword>
<dbReference type="Pfam" id="PF00004">
    <property type="entry name" value="AAA"/>
    <property type="match status" value="1"/>
</dbReference>
<keyword evidence="3" id="KW-0812">Transmembrane</keyword>
<feature type="signal peptide" evidence="13">
    <location>
        <begin position="1"/>
        <end position="29"/>
    </location>
</feature>
<dbReference type="CDD" id="cd19510">
    <property type="entry name" value="RecA-like_BCS1"/>
    <property type="match status" value="1"/>
</dbReference>
<feature type="non-terminal residue" evidence="17">
    <location>
        <position position="1"/>
    </location>
</feature>
<keyword evidence="10" id="KW-0472">Membrane</keyword>
<evidence type="ECO:0000256" key="13">
    <source>
        <dbReference type="SAM" id="SignalP"/>
    </source>
</evidence>
<keyword evidence="8" id="KW-1133">Transmembrane helix</keyword>
<proteinExistence type="inferred from homology"/>
<evidence type="ECO:0000256" key="1">
    <source>
        <dbReference type="ARBA" id="ARBA00004434"/>
    </source>
</evidence>
<keyword evidence="5" id="KW-0999">Mitochondrion inner membrane</keyword>
<accession>A0A4V1IUS6</accession>
<evidence type="ECO:0000313" key="17">
    <source>
        <dbReference type="EMBL" id="RKP01589.1"/>
    </source>
</evidence>
<reference evidence="18 19" key="1">
    <citation type="journal article" date="2018" name="Nat. Microbiol.">
        <title>Leveraging single-cell genomics to expand the fungal tree of life.</title>
        <authorList>
            <person name="Ahrendt S.R."/>
            <person name="Quandt C.A."/>
            <person name="Ciobanu D."/>
            <person name="Clum A."/>
            <person name="Salamov A."/>
            <person name="Andreopoulos B."/>
            <person name="Cheng J.F."/>
            <person name="Woyke T."/>
            <person name="Pelin A."/>
            <person name="Henrissat B."/>
            <person name="Reynolds N.K."/>
            <person name="Benny G.L."/>
            <person name="Smith M.E."/>
            <person name="James T.Y."/>
            <person name="Grigoriev I.V."/>
        </authorList>
    </citation>
    <scope>NUCLEOTIDE SEQUENCE [LARGE SCALE GENOMIC DNA]</scope>
    <source>
        <strain evidence="18 19">ATCC 52028</strain>
    </source>
</reference>
<protein>
    <recommendedName>
        <fullName evidence="20">Mitochondrial chaperone BCS1</fullName>
    </recommendedName>
</protein>
<evidence type="ECO:0000259" key="15">
    <source>
        <dbReference type="SMART" id="SM01024"/>
    </source>
</evidence>
<dbReference type="OrthoDB" id="10251412at2759"/>
<evidence type="ECO:0000256" key="6">
    <source>
        <dbReference type="ARBA" id="ARBA00022801"/>
    </source>
</evidence>
<dbReference type="Pfam" id="PF25426">
    <property type="entry name" value="AAA_lid_BCS1"/>
    <property type="match status" value="1"/>
</dbReference>
<dbReference type="GO" id="GO:0005524">
    <property type="term" value="F:ATP binding"/>
    <property type="evidence" value="ECO:0007669"/>
    <property type="project" value="UniProtKB-KW"/>
</dbReference>
<dbReference type="SUPFAM" id="SSF52540">
    <property type="entry name" value="P-loop containing nucleoside triphosphate hydrolases"/>
    <property type="match status" value="1"/>
</dbReference>
<comment type="catalytic activity">
    <reaction evidence="11">
        <text>ATP + H2O = ADP + phosphate + H(+)</text>
        <dbReference type="Rhea" id="RHEA:13065"/>
        <dbReference type="ChEBI" id="CHEBI:15377"/>
        <dbReference type="ChEBI" id="CHEBI:15378"/>
        <dbReference type="ChEBI" id="CHEBI:30616"/>
        <dbReference type="ChEBI" id="CHEBI:43474"/>
        <dbReference type="ChEBI" id="CHEBI:456216"/>
    </reaction>
    <physiologicalReaction direction="left-to-right" evidence="11">
        <dbReference type="Rhea" id="RHEA:13066"/>
    </physiologicalReaction>
</comment>
<keyword evidence="9" id="KW-0496">Mitochondrion</keyword>
<dbReference type="AlphaFoldDB" id="A0A4V1IUS6"/>
<feature type="domain" description="BCS1 N-terminal" evidence="15">
    <location>
        <begin position="13"/>
        <end position="197"/>
    </location>
</feature>
<dbReference type="InterPro" id="IPR003960">
    <property type="entry name" value="ATPase_AAA_CS"/>
</dbReference>
<evidence type="ECO:0000313" key="19">
    <source>
        <dbReference type="Proteomes" id="UP000274922"/>
    </source>
</evidence>
<comment type="similarity">
    <text evidence="2">Belongs to the AAA ATPase family. BCS1 subfamily.</text>
</comment>
<feature type="non-terminal residue" evidence="17">
    <location>
        <position position="416"/>
    </location>
</feature>
<evidence type="ECO:0000256" key="3">
    <source>
        <dbReference type="ARBA" id="ARBA00022692"/>
    </source>
</evidence>
<reference evidence="16" key="3">
    <citation type="submission" date="2018-08" db="EMBL/GenBank/DDBJ databases">
        <title>Leveraging single-cell genomics to expand the Fungal Tree of Life.</title>
        <authorList>
            <consortium name="DOE Joint Genome Institute"/>
            <person name="Ahrendt S.R."/>
            <person name="Quandt C.A."/>
            <person name="Ciobanu D."/>
            <person name="Clum A."/>
            <person name="Salamov A."/>
            <person name="Andreopoulos B."/>
            <person name="Cheng J.-F."/>
            <person name="Woyke T."/>
            <person name="Pelin A."/>
            <person name="Henrissat B."/>
            <person name="Reynolds N."/>
            <person name="Benny G.L."/>
            <person name="Smith M.E."/>
            <person name="James T.Y."/>
            <person name="Grigoriev I.V."/>
        </authorList>
    </citation>
    <scope>NUCLEOTIDE SEQUENCE</scope>
    <source>
        <strain evidence="16">ATCC 52028</strain>
    </source>
</reference>
<dbReference type="STRING" id="1555241.A0A4V1IUS6"/>
<keyword evidence="4 12" id="KW-0547">Nucleotide-binding</keyword>
<dbReference type="InterPro" id="IPR014851">
    <property type="entry name" value="BCS1_N"/>
</dbReference>
<evidence type="ECO:0000256" key="2">
    <source>
        <dbReference type="ARBA" id="ARBA00007448"/>
    </source>
</evidence>
<evidence type="ECO:0000259" key="14">
    <source>
        <dbReference type="SMART" id="SM00382"/>
    </source>
</evidence>